<evidence type="ECO:0000256" key="1">
    <source>
        <dbReference type="SAM" id="SignalP"/>
    </source>
</evidence>
<protein>
    <recommendedName>
        <fullName evidence="2">DUF4142 domain-containing protein</fullName>
    </recommendedName>
</protein>
<name>A0A074L219_9BACT</name>
<feature type="domain" description="DUF4142" evidence="2">
    <location>
        <begin position="40"/>
        <end position="173"/>
    </location>
</feature>
<dbReference type="InterPro" id="IPR025419">
    <property type="entry name" value="DUF4142"/>
</dbReference>
<dbReference type="AlphaFoldDB" id="A0A074L219"/>
<keyword evidence="4" id="KW-1185">Reference proteome</keyword>
<keyword evidence="1" id="KW-0732">Signal</keyword>
<evidence type="ECO:0000259" key="2">
    <source>
        <dbReference type="Pfam" id="PF13628"/>
    </source>
</evidence>
<gene>
    <name evidence="3" type="ORF">EL17_10505</name>
</gene>
<accession>A0A074L219</accession>
<comment type="caution">
    <text evidence="3">The sequence shown here is derived from an EMBL/GenBank/DDBJ whole genome shotgun (WGS) entry which is preliminary data.</text>
</comment>
<reference evidence="3 4" key="1">
    <citation type="submission" date="2014-04" db="EMBL/GenBank/DDBJ databases">
        <title>Characterization and application of a salt tolerant electro-active bacterium.</title>
        <authorList>
            <person name="Yang L."/>
            <person name="Wei S."/>
            <person name="Tay Q.X.M."/>
        </authorList>
    </citation>
    <scope>NUCLEOTIDE SEQUENCE [LARGE SCALE GENOMIC DNA]</scope>
    <source>
        <strain evidence="3 4">LY1</strain>
    </source>
</reference>
<dbReference type="Pfam" id="PF13628">
    <property type="entry name" value="DUF4142"/>
    <property type="match status" value="1"/>
</dbReference>
<evidence type="ECO:0000313" key="4">
    <source>
        <dbReference type="Proteomes" id="UP000027821"/>
    </source>
</evidence>
<dbReference type="EMBL" id="JMIH01000018">
    <property type="protein sequence ID" value="KEO73918.1"/>
    <property type="molecule type" value="Genomic_DNA"/>
</dbReference>
<feature type="chain" id="PRO_5001695642" description="DUF4142 domain-containing protein" evidence="1">
    <location>
        <begin position="23"/>
        <end position="181"/>
    </location>
</feature>
<evidence type="ECO:0000313" key="3">
    <source>
        <dbReference type="EMBL" id="KEO73918.1"/>
    </source>
</evidence>
<organism evidence="3 4">
    <name type="scientific">Anditalea andensis</name>
    <dbReference type="NCBI Taxonomy" id="1048983"/>
    <lineage>
        <taxon>Bacteria</taxon>
        <taxon>Pseudomonadati</taxon>
        <taxon>Bacteroidota</taxon>
        <taxon>Cytophagia</taxon>
        <taxon>Cytophagales</taxon>
        <taxon>Cytophagaceae</taxon>
        <taxon>Anditalea</taxon>
    </lineage>
</organism>
<dbReference type="PROSITE" id="PS51257">
    <property type="entry name" value="PROKAR_LIPOPROTEIN"/>
    <property type="match status" value="1"/>
</dbReference>
<dbReference type="OrthoDB" id="9101320at2"/>
<sequence length="181" mass="20589">MMVIKKYNTGFILYSMMVLVMASCNMDQHLPAEEAELTQEDELFMTNAAHFNRLGLEYARLAEQNSTDGLILAYAIRMNEEYGLAKAQLETLAESYEITIADSLPHPQQTQINNLAAYDGEMFDSLYIQKNIEAFIWGQEIMEGQVATSNVQELEGYASQQLAQINQRLYDAQLIQSEIQQ</sequence>
<dbReference type="RefSeq" id="WP_035074002.1">
    <property type="nucleotide sequence ID" value="NZ_JMIH01000018.1"/>
</dbReference>
<feature type="signal peptide" evidence="1">
    <location>
        <begin position="1"/>
        <end position="22"/>
    </location>
</feature>
<dbReference type="Proteomes" id="UP000027821">
    <property type="component" value="Unassembled WGS sequence"/>
</dbReference>
<proteinExistence type="predicted"/>